<dbReference type="GO" id="GO:0004067">
    <property type="term" value="F:asparaginase activity"/>
    <property type="evidence" value="ECO:0007669"/>
    <property type="project" value="UniProtKB-UniRule"/>
</dbReference>
<dbReference type="PROSITE" id="PS51732">
    <property type="entry name" value="ASN_GLN_ASE_3"/>
    <property type="match status" value="1"/>
</dbReference>
<name>A0A6J8DBL4_MYTCO</name>
<accession>A0A6J8DBL4</accession>
<feature type="active site" description="O-isoaspartyl threonine intermediate" evidence="1">
    <location>
        <position position="16"/>
    </location>
</feature>
<evidence type="ECO:0000256" key="2">
    <source>
        <dbReference type="PIRSR" id="PIRSR001220-2"/>
    </source>
</evidence>
<dbReference type="AlphaFoldDB" id="A0A6J8DBL4"/>
<dbReference type="PIRSF" id="PIRSF001220">
    <property type="entry name" value="L-ASNase_gatD"/>
    <property type="match status" value="1"/>
</dbReference>
<dbReference type="PIRSF" id="PIRSF500176">
    <property type="entry name" value="L_ASNase"/>
    <property type="match status" value="1"/>
</dbReference>
<dbReference type="Pfam" id="PF00710">
    <property type="entry name" value="Asparaginase"/>
    <property type="match status" value="1"/>
</dbReference>
<gene>
    <name evidence="4" type="ORF">MCOR_38781</name>
</gene>
<dbReference type="Gene3D" id="3.40.50.1170">
    <property type="entry name" value="L-asparaginase, N-terminal domain"/>
    <property type="match status" value="1"/>
</dbReference>
<evidence type="ECO:0000259" key="3">
    <source>
        <dbReference type="Pfam" id="PF00710"/>
    </source>
</evidence>
<evidence type="ECO:0000313" key="5">
    <source>
        <dbReference type="Proteomes" id="UP000507470"/>
    </source>
</evidence>
<evidence type="ECO:0000313" key="4">
    <source>
        <dbReference type="EMBL" id="CAC5405057.1"/>
    </source>
</evidence>
<feature type="binding site" evidence="2">
    <location>
        <position position="60"/>
    </location>
    <ligand>
        <name>substrate</name>
    </ligand>
</feature>
<proteinExistence type="predicted"/>
<protein>
    <recommendedName>
        <fullName evidence="3">L-asparaginase N-terminal domain-containing protein</fullName>
    </recommendedName>
</protein>
<dbReference type="PANTHER" id="PTHR11707:SF28">
    <property type="entry name" value="60 KDA LYSOPHOSPHOLIPASE"/>
    <property type="match status" value="1"/>
</dbReference>
<dbReference type="EMBL" id="CACVKT020007051">
    <property type="protein sequence ID" value="CAC5405057.1"/>
    <property type="molecule type" value="Genomic_DNA"/>
</dbReference>
<dbReference type="OrthoDB" id="542841at2759"/>
<evidence type="ECO:0000256" key="1">
    <source>
        <dbReference type="PIRSR" id="PIRSR001220-1"/>
    </source>
</evidence>
<dbReference type="PANTHER" id="PTHR11707">
    <property type="entry name" value="L-ASPARAGINASE"/>
    <property type="match status" value="1"/>
</dbReference>
<dbReference type="Proteomes" id="UP000507470">
    <property type="component" value="Unassembled WGS sequence"/>
</dbReference>
<dbReference type="PRINTS" id="PR00139">
    <property type="entry name" value="ASNGLNASE"/>
</dbReference>
<feature type="binding site" evidence="2">
    <location>
        <begin position="89"/>
        <end position="90"/>
    </location>
    <ligand>
        <name>substrate</name>
    </ligand>
</feature>
<organism evidence="4 5">
    <name type="scientific">Mytilus coruscus</name>
    <name type="common">Sea mussel</name>
    <dbReference type="NCBI Taxonomy" id="42192"/>
    <lineage>
        <taxon>Eukaryota</taxon>
        <taxon>Metazoa</taxon>
        <taxon>Spiralia</taxon>
        <taxon>Lophotrochozoa</taxon>
        <taxon>Mollusca</taxon>
        <taxon>Bivalvia</taxon>
        <taxon>Autobranchia</taxon>
        <taxon>Pteriomorphia</taxon>
        <taxon>Mytilida</taxon>
        <taxon>Mytiloidea</taxon>
        <taxon>Mytilidae</taxon>
        <taxon>Mytilinae</taxon>
        <taxon>Mytilus</taxon>
    </lineage>
</organism>
<dbReference type="InterPro" id="IPR027474">
    <property type="entry name" value="L-asparaginase_N"/>
</dbReference>
<dbReference type="SUPFAM" id="SSF53774">
    <property type="entry name" value="Glutaminase/Asparaginase"/>
    <property type="match status" value="1"/>
</dbReference>
<dbReference type="InterPro" id="IPR036152">
    <property type="entry name" value="Asp/glu_Ase-like_sf"/>
</dbReference>
<reference evidence="4 5" key="1">
    <citation type="submission" date="2020-06" db="EMBL/GenBank/DDBJ databases">
        <authorList>
            <person name="Li R."/>
            <person name="Bekaert M."/>
        </authorList>
    </citation>
    <scope>NUCLEOTIDE SEQUENCE [LARGE SCALE GENOMIC DNA]</scope>
    <source>
        <strain evidence="5">wild</strain>
    </source>
</reference>
<keyword evidence="5" id="KW-1185">Reference proteome</keyword>
<sequence>MSENRNGILIIQTGGTIDKRYPRTHLGYAFEIEGPAVQRIISRAKVPYSVEFVTACRKDSQYINQEERQRILESCKQSIHKKILITHGTDTMTETGAFLTEHHLDKTVVLTGAFLPEAFKDSDADFNVGFAIGALQVLDKHGVFIVMNGQINESNKITRNEENFFLLINNSLY</sequence>
<dbReference type="InterPro" id="IPR037152">
    <property type="entry name" value="L-asparaginase_N_sf"/>
</dbReference>
<feature type="domain" description="L-asparaginase N-terminal" evidence="3">
    <location>
        <begin position="8"/>
        <end position="161"/>
    </location>
</feature>
<dbReference type="InterPro" id="IPR006034">
    <property type="entry name" value="Asparaginase/glutaminase-like"/>
</dbReference>